<accession>A0ACC3C2W3</accession>
<gene>
    <name evidence="1" type="ORF">I4F81_006989</name>
</gene>
<dbReference type="Proteomes" id="UP000798662">
    <property type="component" value="Chromosome 2"/>
</dbReference>
<reference evidence="1" key="1">
    <citation type="submission" date="2019-11" db="EMBL/GenBank/DDBJ databases">
        <title>Nori genome reveals adaptations in red seaweeds to the harsh intertidal environment.</title>
        <authorList>
            <person name="Wang D."/>
            <person name="Mao Y."/>
        </authorList>
    </citation>
    <scope>NUCLEOTIDE SEQUENCE</scope>
    <source>
        <tissue evidence="1">Gametophyte</tissue>
    </source>
</reference>
<proteinExistence type="predicted"/>
<comment type="caution">
    <text evidence="1">The sequence shown here is derived from an EMBL/GenBank/DDBJ whole genome shotgun (WGS) entry which is preliminary data.</text>
</comment>
<keyword evidence="2" id="KW-1185">Reference proteome</keyword>
<sequence length="169" mass="18030">MKWRVVPACPTFPPCPWGHPLLTYPLPPLRDPFSTLNGVRRLPQVGRGVLAGRRAGGRKSVVGGAVGGAISRRRGARPGRSDDEAAGTAAAEMEIRGRLPTGQVAPREVAAAARRWRAVSHSGVADRPAGVRRLWRPGERMGATTSEPAWRGCWGGQAKEPGGVRVAHR</sequence>
<evidence type="ECO:0000313" key="1">
    <source>
        <dbReference type="EMBL" id="KAK1864443.1"/>
    </source>
</evidence>
<organism evidence="1 2">
    <name type="scientific">Pyropia yezoensis</name>
    <name type="common">Susabi-nori</name>
    <name type="synonym">Porphyra yezoensis</name>
    <dbReference type="NCBI Taxonomy" id="2788"/>
    <lineage>
        <taxon>Eukaryota</taxon>
        <taxon>Rhodophyta</taxon>
        <taxon>Bangiophyceae</taxon>
        <taxon>Bangiales</taxon>
        <taxon>Bangiaceae</taxon>
        <taxon>Pyropia</taxon>
    </lineage>
</organism>
<protein>
    <submittedName>
        <fullName evidence="1">Uncharacterized protein</fullName>
    </submittedName>
</protein>
<name>A0ACC3C2W3_PYRYE</name>
<evidence type="ECO:0000313" key="2">
    <source>
        <dbReference type="Proteomes" id="UP000798662"/>
    </source>
</evidence>
<dbReference type="EMBL" id="CM020619">
    <property type="protein sequence ID" value="KAK1864443.1"/>
    <property type="molecule type" value="Genomic_DNA"/>
</dbReference>